<dbReference type="Proteomes" id="UP000078512">
    <property type="component" value="Unassembled WGS sequence"/>
</dbReference>
<sequence>MGALDLICVTTDPDSTAFYGFAYAESYDCSYGYCSNNVLVKSNANPTSGSSLTWSLVSKISSRNMTGVASYIFDAKFSCAINAQGVFTMFGLTRGGMYSGPDSAFGVRYDPAGTMDAKYNFQGSGAWMNVTIDKAYNWTGSTNKHTLGYVNNGVTTDLVHTVISGDGNNIYVAKVDESTKTLTAAGNWALNKTIHGEVISMGIGNNHLYTFGSYPSYMGRAFLTGFPLATISPTTPVGKFYNASVVSDPQYARGVYLYTYQNTLTLIVAKYEFLTSTIYKINDPDNANSTGLPVANFTNTATNMDFFVPLGDGTSPTSFALMKQFGKLYAFGNDNGYRYTREINKASITDSVGVNPNPSNPSSGSSSSQDDSSSTGVVIGAIVGVVLQEIQDRRHREGHKYRCQQALATRPSSQQHQQLCLPSTTRSNRRT</sequence>
<accession>A0A197JGG1</accession>
<evidence type="ECO:0000313" key="2">
    <source>
        <dbReference type="EMBL" id="OAQ23489.1"/>
    </source>
</evidence>
<organism evidence="2 3">
    <name type="scientific">Linnemannia elongata AG-77</name>
    <dbReference type="NCBI Taxonomy" id="1314771"/>
    <lineage>
        <taxon>Eukaryota</taxon>
        <taxon>Fungi</taxon>
        <taxon>Fungi incertae sedis</taxon>
        <taxon>Mucoromycota</taxon>
        <taxon>Mortierellomycotina</taxon>
        <taxon>Mortierellomycetes</taxon>
        <taxon>Mortierellales</taxon>
        <taxon>Mortierellaceae</taxon>
        <taxon>Linnemannia</taxon>
    </lineage>
</organism>
<evidence type="ECO:0000313" key="3">
    <source>
        <dbReference type="Proteomes" id="UP000078512"/>
    </source>
</evidence>
<protein>
    <submittedName>
        <fullName evidence="2">Uncharacterized protein</fullName>
    </submittedName>
</protein>
<name>A0A197JGG1_9FUNG</name>
<feature type="compositionally biased region" description="Low complexity" evidence="1">
    <location>
        <begin position="350"/>
        <end position="374"/>
    </location>
</feature>
<dbReference type="EMBL" id="KV442117">
    <property type="protein sequence ID" value="OAQ23489.1"/>
    <property type="molecule type" value="Genomic_DNA"/>
</dbReference>
<proteinExistence type="predicted"/>
<keyword evidence="3" id="KW-1185">Reference proteome</keyword>
<evidence type="ECO:0000256" key="1">
    <source>
        <dbReference type="SAM" id="MobiDB-lite"/>
    </source>
</evidence>
<feature type="region of interest" description="Disordered" evidence="1">
    <location>
        <begin position="407"/>
        <end position="431"/>
    </location>
</feature>
<dbReference type="OrthoDB" id="2444659at2759"/>
<gene>
    <name evidence="2" type="ORF">K457DRAFT_208476</name>
</gene>
<reference evidence="2 3" key="1">
    <citation type="submission" date="2016-05" db="EMBL/GenBank/DDBJ databases">
        <title>Genome sequencing reveals origins of a unique bacterial endosymbiosis in the earliest lineages of terrestrial Fungi.</title>
        <authorList>
            <consortium name="DOE Joint Genome Institute"/>
            <person name="Uehling J."/>
            <person name="Gryganskyi A."/>
            <person name="Hameed K."/>
            <person name="Tschaplinski T."/>
            <person name="Misztal P."/>
            <person name="Wu S."/>
            <person name="Desiro A."/>
            <person name="Vande Pol N."/>
            <person name="Du Z.-Y."/>
            <person name="Zienkiewicz A."/>
            <person name="Zienkiewicz K."/>
            <person name="Morin E."/>
            <person name="Tisserant E."/>
            <person name="Splivallo R."/>
            <person name="Hainaut M."/>
            <person name="Henrissat B."/>
            <person name="Ohm R."/>
            <person name="Kuo A."/>
            <person name="Yan J."/>
            <person name="Lipzen A."/>
            <person name="Nolan M."/>
            <person name="Labutti K."/>
            <person name="Barry K."/>
            <person name="Goldstein A."/>
            <person name="Labbe J."/>
            <person name="Schadt C."/>
            <person name="Tuskan G."/>
            <person name="Grigoriev I."/>
            <person name="Martin F."/>
            <person name="Vilgalys R."/>
            <person name="Bonito G."/>
        </authorList>
    </citation>
    <scope>NUCLEOTIDE SEQUENCE [LARGE SCALE GENOMIC DNA]</scope>
    <source>
        <strain evidence="2 3">AG-77</strain>
    </source>
</reference>
<feature type="region of interest" description="Disordered" evidence="1">
    <location>
        <begin position="349"/>
        <end position="374"/>
    </location>
</feature>
<dbReference type="AlphaFoldDB" id="A0A197JGG1"/>